<organism evidence="2 3">
    <name type="scientific">Heliomicrobium gestii</name>
    <name type="common">Heliobacterium gestii</name>
    <dbReference type="NCBI Taxonomy" id="2699"/>
    <lineage>
        <taxon>Bacteria</taxon>
        <taxon>Bacillati</taxon>
        <taxon>Bacillota</taxon>
        <taxon>Clostridia</taxon>
        <taxon>Eubacteriales</taxon>
        <taxon>Heliobacteriaceae</taxon>
        <taxon>Heliomicrobium</taxon>
    </lineage>
</organism>
<dbReference type="EMBL" id="WXEX01000003">
    <property type="protein sequence ID" value="MZP42245.1"/>
    <property type="molecule type" value="Genomic_DNA"/>
</dbReference>
<accession>A0A845LCN4</accession>
<keyword evidence="3" id="KW-1185">Reference proteome</keyword>
<dbReference type="InterPro" id="IPR011659">
    <property type="entry name" value="WD40"/>
</dbReference>
<evidence type="ECO:0000256" key="1">
    <source>
        <dbReference type="ARBA" id="ARBA00009820"/>
    </source>
</evidence>
<name>A0A845LCN4_HELGE</name>
<protein>
    <submittedName>
        <fullName evidence="2">Uncharacterized protein</fullName>
    </submittedName>
</protein>
<reference evidence="2 3" key="1">
    <citation type="submission" date="2020-01" db="EMBL/GenBank/DDBJ databases">
        <title>Whole genome sequence of Heliobacterium gestii DSM 11169.</title>
        <authorList>
            <person name="Kyndt J.A."/>
            <person name="Meyer T.E."/>
        </authorList>
    </citation>
    <scope>NUCLEOTIDE SEQUENCE [LARGE SCALE GENOMIC DNA]</scope>
    <source>
        <strain evidence="2 3">DSM 11169</strain>
    </source>
</reference>
<dbReference type="AlphaFoldDB" id="A0A845LCN4"/>
<dbReference type="Proteomes" id="UP000471031">
    <property type="component" value="Unassembled WGS sequence"/>
</dbReference>
<gene>
    <name evidence="2" type="ORF">GTO89_04220</name>
</gene>
<evidence type="ECO:0000313" key="2">
    <source>
        <dbReference type="EMBL" id="MZP42245.1"/>
    </source>
</evidence>
<proteinExistence type="inferred from homology"/>
<dbReference type="RefSeq" id="WP_161260823.1">
    <property type="nucleotide sequence ID" value="NZ_JAFBDC010000006.1"/>
</dbReference>
<dbReference type="SUPFAM" id="SSF82171">
    <property type="entry name" value="DPP6 N-terminal domain-like"/>
    <property type="match status" value="1"/>
</dbReference>
<sequence length="478" mass="53651">MKRLKPGIPLLAALLIVALAAYNLATNKRFPLTTADSIVPGPDTQWVEAKTLPPVDVPPAGYHLVDLREVCDQALASYTVRTPGLGDSKPTPEKKTTDAAAKDEIQWSSITFSNKKERMAFTTRNSLFIVNMKTKQSIRLHRLTDDDGTEFFPAIAWSPDDNMVTFGTITHPKDGGALTYTVSLARVNDGEVKNIHQSDKRPNLPIWSPDDNYIALDNPLFIYEVKTNNRTPVSMGADLRSPRWSPDSSYLIFSQYSSPERCEIYRYAPETRELLKMTDLGKAVAPMAWLKYPSTIIMETEVTANGIDTGRHHVGEIRPHSDSSIRWLTGFDSAESNRFLCASPNERLIILRQYQPAAGAVSTGSKEGPVPAEAGAKVSNSYDLIAANREITSFFGWRRVKLHNLPIDTRFTYAWNRDSKLFYMIDAKSEGTSTADASKYELYLFDFDQMTRQKVWTSTTPLRLVAVDGYNTIYYCPY</sequence>
<dbReference type="OrthoDB" id="108903at2"/>
<dbReference type="PANTHER" id="PTHR36842">
    <property type="entry name" value="PROTEIN TOLB HOMOLOG"/>
    <property type="match status" value="1"/>
</dbReference>
<dbReference type="InterPro" id="IPR011042">
    <property type="entry name" value="6-blade_b-propeller_TolB-like"/>
</dbReference>
<dbReference type="PANTHER" id="PTHR36842:SF1">
    <property type="entry name" value="PROTEIN TOLB"/>
    <property type="match status" value="1"/>
</dbReference>
<comment type="caution">
    <text evidence="2">The sequence shown here is derived from an EMBL/GenBank/DDBJ whole genome shotgun (WGS) entry which is preliminary data.</text>
</comment>
<dbReference type="Gene3D" id="2.120.10.30">
    <property type="entry name" value="TolB, C-terminal domain"/>
    <property type="match status" value="1"/>
</dbReference>
<dbReference type="Pfam" id="PF07676">
    <property type="entry name" value="PD40"/>
    <property type="match status" value="1"/>
</dbReference>
<comment type="similarity">
    <text evidence="1">Belongs to the TolB family.</text>
</comment>
<evidence type="ECO:0000313" key="3">
    <source>
        <dbReference type="Proteomes" id="UP000471031"/>
    </source>
</evidence>